<sequence>MSKSVEEKVYREFSDAVNSGDLEGAFKNTTEDITFRPIGTHQELGREFKGMQDILENCWMKVFQHIDENGVAITVNDIVTADGIAFVQFNGKAKGRTGMPYNNEYVHLLRYRDDKICSITEFLDTNLFYKLLEQ</sequence>
<organism evidence="2 3">
    <name type="scientific">Pseudohalioglobus sediminis</name>
    <dbReference type="NCBI Taxonomy" id="2606449"/>
    <lineage>
        <taxon>Bacteria</taxon>
        <taxon>Pseudomonadati</taxon>
        <taxon>Pseudomonadota</taxon>
        <taxon>Gammaproteobacteria</taxon>
        <taxon>Cellvibrionales</taxon>
        <taxon>Halieaceae</taxon>
        <taxon>Pseudohalioglobus</taxon>
    </lineage>
</organism>
<evidence type="ECO:0000313" key="2">
    <source>
        <dbReference type="EMBL" id="KAA1192605.1"/>
    </source>
</evidence>
<dbReference type="AlphaFoldDB" id="A0A5B0X1P0"/>
<accession>A0A5B0X1P0</accession>
<dbReference type="InterPro" id="IPR032710">
    <property type="entry name" value="NTF2-like_dom_sf"/>
</dbReference>
<feature type="domain" description="SnoaL-like" evidence="1">
    <location>
        <begin position="11"/>
        <end position="118"/>
    </location>
</feature>
<protein>
    <recommendedName>
        <fullName evidence="1">SnoaL-like domain-containing protein</fullName>
    </recommendedName>
</protein>
<gene>
    <name evidence="2" type="ORF">F0M18_08035</name>
</gene>
<dbReference type="Gene3D" id="3.10.450.50">
    <property type="match status" value="1"/>
</dbReference>
<evidence type="ECO:0000313" key="3">
    <source>
        <dbReference type="Proteomes" id="UP000323708"/>
    </source>
</evidence>
<dbReference type="RefSeq" id="WP_149610888.1">
    <property type="nucleotide sequence ID" value="NZ_VTUX01000003.1"/>
</dbReference>
<dbReference type="EMBL" id="VTUX01000003">
    <property type="protein sequence ID" value="KAA1192605.1"/>
    <property type="molecule type" value="Genomic_DNA"/>
</dbReference>
<dbReference type="Proteomes" id="UP000323708">
    <property type="component" value="Unassembled WGS sequence"/>
</dbReference>
<dbReference type="PANTHER" id="PTHR41252:SF1">
    <property type="entry name" value="BLR2505 PROTEIN"/>
    <property type="match status" value="1"/>
</dbReference>
<reference evidence="2 3" key="1">
    <citation type="submission" date="2019-09" db="EMBL/GenBank/DDBJ databases">
        <authorList>
            <person name="Chen X.-Y."/>
        </authorList>
    </citation>
    <scope>NUCLEOTIDE SEQUENCE [LARGE SCALE GENOMIC DNA]</scope>
    <source>
        <strain evidence="2 3">NY5</strain>
    </source>
</reference>
<keyword evidence="3" id="KW-1185">Reference proteome</keyword>
<name>A0A5B0X1P0_9GAMM</name>
<evidence type="ECO:0000259" key="1">
    <source>
        <dbReference type="Pfam" id="PF12680"/>
    </source>
</evidence>
<dbReference type="SUPFAM" id="SSF54427">
    <property type="entry name" value="NTF2-like"/>
    <property type="match status" value="1"/>
</dbReference>
<dbReference type="PANTHER" id="PTHR41252">
    <property type="entry name" value="BLR2505 PROTEIN"/>
    <property type="match status" value="1"/>
</dbReference>
<dbReference type="Pfam" id="PF12680">
    <property type="entry name" value="SnoaL_2"/>
    <property type="match status" value="1"/>
</dbReference>
<proteinExistence type="predicted"/>
<dbReference type="InterPro" id="IPR037401">
    <property type="entry name" value="SnoaL-like"/>
</dbReference>
<comment type="caution">
    <text evidence="2">The sequence shown here is derived from an EMBL/GenBank/DDBJ whole genome shotgun (WGS) entry which is preliminary data.</text>
</comment>